<dbReference type="STRING" id="338188.ERS852397_03223"/>
<dbReference type="Proteomes" id="UP000095517">
    <property type="component" value="Unassembled WGS sequence"/>
</dbReference>
<evidence type="ECO:0000313" key="2">
    <source>
        <dbReference type="Proteomes" id="UP000095517"/>
    </source>
</evidence>
<organism evidence="1 2">
    <name type="scientific">Bacteroides finegoldii</name>
    <dbReference type="NCBI Taxonomy" id="338188"/>
    <lineage>
        <taxon>Bacteria</taxon>
        <taxon>Pseudomonadati</taxon>
        <taxon>Bacteroidota</taxon>
        <taxon>Bacteroidia</taxon>
        <taxon>Bacteroidales</taxon>
        <taxon>Bacteroidaceae</taxon>
        <taxon>Bacteroides</taxon>
    </lineage>
</organism>
<dbReference type="EMBL" id="CYZH01000022">
    <property type="protein sequence ID" value="CUO97314.1"/>
    <property type="molecule type" value="Genomic_DNA"/>
</dbReference>
<dbReference type="AlphaFoldDB" id="A0A174JC94"/>
<accession>A0A174JC94</accession>
<protein>
    <submittedName>
        <fullName evidence="1">Uncharacterized protein</fullName>
    </submittedName>
</protein>
<sequence>MADLRFTKNNDTQEYVAEVVVNADFNIHLERVSNGGLKIYQKNGEYAEAVDGRTATERGFDMVAVPNIIPYNSGIIFDYDFSALVYPKTIRIESGSEVLSGTVTESGNEA</sequence>
<reference evidence="1 2" key="1">
    <citation type="submission" date="2015-09" db="EMBL/GenBank/DDBJ databases">
        <authorList>
            <consortium name="Pathogen Informatics"/>
        </authorList>
    </citation>
    <scope>NUCLEOTIDE SEQUENCE [LARGE SCALE GENOMIC DNA]</scope>
    <source>
        <strain evidence="1 2">2789STDY5608840</strain>
    </source>
</reference>
<dbReference type="RefSeq" id="WP_055279642.1">
    <property type="nucleotide sequence ID" value="NZ_CABIXA010000022.1"/>
</dbReference>
<evidence type="ECO:0000313" key="1">
    <source>
        <dbReference type="EMBL" id="CUO97314.1"/>
    </source>
</evidence>
<proteinExistence type="predicted"/>
<gene>
    <name evidence="1" type="ORF">ERS852397_03223</name>
</gene>
<name>A0A174JC94_9BACE</name>